<sequence length="72" mass="7670">MESLAMIFTALMIAAALAATILIGLFAVGLWGALAFAGLLILLYRAVTHRSAPLGPMRRDQLNAFQRPLSDG</sequence>
<organism evidence="2 3">
    <name type="scientific">Thioclava dalianensis</name>
    <dbReference type="NCBI Taxonomy" id="1185766"/>
    <lineage>
        <taxon>Bacteria</taxon>
        <taxon>Pseudomonadati</taxon>
        <taxon>Pseudomonadota</taxon>
        <taxon>Alphaproteobacteria</taxon>
        <taxon>Rhodobacterales</taxon>
        <taxon>Paracoccaceae</taxon>
        <taxon>Thioclava</taxon>
    </lineage>
</organism>
<gene>
    <name evidence="2" type="ORF">DL1_03360</name>
</gene>
<keyword evidence="1" id="KW-0812">Transmembrane</keyword>
<evidence type="ECO:0000313" key="3">
    <source>
        <dbReference type="Proteomes" id="UP000027725"/>
    </source>
</evidence>
<reference evidence="2 3" key="1">
    <citation type="submission" date="2014-03" db="EMBL/GenBank/DDBJ databases">
        <title>The draft genome sequence of Thioclava dalianensis DLFJ1-1.</title>
        <authorList>
            <person name="Lai Q."/>
            <person name="Shao Z."/>
        </authorList>
    </citation>
    <scope>NUCLEOTIDE SEQUENCE [LARGE SCALE GENOMIC DNA]</scope>
    <source>
        <strain evidence="2 3">DLFJ1-1</strain>
    </source>
</reference>
<protein>
    <submittedName>
        <fullName evidence="2">Uncharacterized protein</fullName>
    </submittedName>
</protein>
<proteinExistence type="predicted"/>
<name>A0A074THN2_9RHOB</name>
<dbReference type="STRING" id="1185766.SAMN05216224_102733"/>
<dbReference type="AlphaFoldDB" id="A0A074THN2"/>
<dbReference type="eggNOG" id="ENOG503449V">
    <property type="taxonomic scope" value="Bacteria"/>
</dbReference>
<dbReference type="Proteomes" id="UP000027725">
    <property type="component" value="Unassembled WGS sequence"/>
</dbReference>
<evidence type="ECO:0000256" key="1">
    <source>
        <dbReference type="SAM" id="Phobius"/>
    </source>
</evidence>
<feature type="transmembrane region" description="Helical" evidence="1">
    <location>
        <begin position="28"/>
        <end position="47"/>
    </location>
</feature>
<keyword evidence="3" id="KW-1185">Reference proteome</keyword>
<keyword evidence="1" id="KW-1133">Transmembrane helix</keyword>
<keyword evidence="1" id="KW-0472">Membrane</keyword>
<dbReference type="EMBL" id="JHEH01000012">
    <property type="protein sequence ID" value="KEP69660.1"/>
    <property type="molecule type" value="Genomic_DNA"/>
</dbReference>
<evidence type="ECO:0000313" key="2">
    <source>
        <dbReference type="EMBL" id="KEP69660.1"/>
    </source>
</evidence>
<comment type="caution">
    <text evidence="2">The sequence shown here is derived from an EMBL/GenBank/DDBJ whole genome shotgun (WGS) entry which is preliminary data.</text>
</comment>
<accession>A0A074THN2</accession>